<dbReference type="EMBL" id="UOGF01000072">
    <property type="protein sequence ID" value="VAX31189.1"/>
    <property type="molecule type" value="Genomic_DNA"/>
</dbReference>
<proteinExistence type="predicted"/>
<sequence>MGPVGTSVFYPDFETVYEKMKPEAQTYTCGNQEMADFLVLALNEMQGDQESTTYWFAQMQAALAAAYDSGVAGGSEAWARALFHLEYIRTTKTIRYGP</sequence>
<accession>A0A3B1CLZ9</accession>
<dbReference type="AlphaFoldDB" id="A0A3B1CLZ9"/>
<evidence type="ECO:0000313" key="1">
    <source>
        <dbReference type="EMBL" id="VAX31189.1"/>
    </source>
</evidence>
<reference evidence="1" key="1">
    <citation type="submission" date="2018-06" db="EMBL/GenBank/DDBJ databases">
        <authorList>
            <person name="Zhirakovskaya E."/>
        </authorList>
    </citation>
    <scope>NUCLEOTIDE SEQUENCE</scope>
</reference>
<gene>
    <name evidence="1" type="ORF">MNBD_NITROSPIRAE01-231</name>
</gene>
<organism evidence="1">
    <name type="scientific">hydrothermal vent metagenome</name>
    <dbReference type="NCBI Taxonomy" id="652676"/>
    <lineage>
        <taxon>unclassified sequences</taxon>
        <taxon>metagenomes</taxon>
        <taxon>ecological metagenomes</taxon>
    </lineage>
</organism>
<protein>
    <submittedName>
        <fullName evidence="1">Uncharacterized protein</fullName>
    </submittedName>
</protein>
<name>A0A3B1CLZ9_9ZZZZ</name>